<sequence length="297" mass="33199">MAFGTTHRGLEPLPPDAKPQYPGRVILANTPDSWSYQHFLDRVTKLMTQSEPWRVAGPSEQRYQLLISKPSFPIPGDILEAALGIEGEVAPSSNEFSAAELVFSCRTPMSHPYFHERLWEVLKLPPITPLEQRKVVLYLSRNHGGTVNGGRRITNEEALLEFIRALLKQRGRGEQLVVFNVSSVPHVQDMAGFLFSNVSAVFGPHGGAWCNYIQFAAPDTLGIEFMPTDFFSVAIWEEASMRQRPFMVLPVPSINSQHDMEVDPALVGKALQKHLGRPSPQPEPQPSYTWDLATLSK</sequence>
<evidence type="ECO:0000313" key="4">
    <source>
        <dbReference type="Proteomes" id="UP000239899"/>
    </source>
</evidence>
<feature type="domain" description="Glycosyltransferase 61 catalytic" evidence="2">
    <location>
        <begin position="36"/>
        <end position="220"/>
    </location>
</feature>
<dbReference type="Proteomes" id="UP000239899">
    <property type="component" value="Unassembled WGS sequence"/>
</dbReference>
<keyword evidence="4" id="KW-1185">Reference proteome</keyword>
<dbReference type="Pfam" id="PF04577">
    <property type="entry name" value="Glyco_transf_61"/>
    <property type="match status" value="1"/>
</dbReference>
<organism evidence="3 4">
    <name type="scientific">Chlorella sorokiniana</name>
    <name type="common">Freshwater green alga</name>
    <dbReference type="NCBI Taxonomy" id="3076"/>
    <lineage>
        <taxon>Eukaryota</taxon>
        <taxon>Viridiplantae</taxon>
        <taxon>Chlorophyta</taxon>
        <taxon>core chlorophytes</taxon>
        <taxon>Trebouxiophyceae</taxon>
        <taxon>Chlorellales</taxon>
        <taxon>Chlorellaceae</taxon>
        <taxon>Chlorella clade</taxon>
        <taxon>Chlorella</taxon>
    </lineage>
</organism>
<name>A0A2P6U3R1_CHLSO</name>
<reference evidence="3 4" key="1">
    <citation type="journal article" date="2018" name="Plant J.">
        <title>Genome sequences of Chlorella sorokiniana UTEX 1602 and Micractinium conductrix SAG 241.80: implications to maltose excretion by a green alga.</title>
        <authorList>
            <person name="Arriola M.B."/>
            <person name="Velmurugan N."/>
            <person name="Zhang Y."/>
            <person name="Plunkett M.H."/>
            <person name="Hondzo H."/>
            <person name="Barney B.M."/>
        </authorList>
    </citation>
    <scope>NUCLEOTIDE SEQUENCE [LARGE SCALE GENOMIC DNA]</scope>
    <source>
        <strain evidence="4">UTEX 1602</strain>
    </source>
</reference>
<gene>
    <name evidence="3" type="ORF">C2E21_0053</name>
</gene>
<evidence type="ECO:0000256" key="1">
    <source>
        <dbReference type="SAM" id="MobiDB-lite"/>
    </source>
</evidence>
<proteinExistence type="predicted"/>
<evidence type="ECO:0000259" key="2">
    <source>
        <dbReference type="Pfam" id="PF04577"/>
    </source>
</evidence>
<evidence type="ECO:0000313" key="3">
    <source>
        <dbReference type="EMBL" id="PRW60952.1"/>
    </source>
</evidence>
<protein>
    <recommendedName>
        <fullName evidence="2">Glycosyltransferase 61 catalytic domain-containing protein</fullName>
    </recommendedName>
</protein>
<dbReference type="InterPro" id="IPR049625">
    <property type="entry name" value="Glyco_transf_61_cat"/>
</dbReference>
<comment type="caution">
    <text evidence="3">The sequence shown here is derived from an EMBL/GenBank/DDBJ whole genome shotgun (WGS) entry which is preliminary data.</text>
</comment>
<dbReference type="GO" id="GO:0016757">
    <property type="term" value="F:glycosyltransferase activity"/>
    <property type="evidence" value="ECO:0007669"/>
    <property type="project" value="InterPro"/>
</dbReference>
<dbReference type="OrthoDB" id="529273at2759"/>
<feature type="region of interest" description="Disordered" evidence="1">
    <location>
        <begin position="1"/>
        <end position="20"/>
    </location>
</feature>
<dbReference type="EMBL" id="LHPG02000001">
    <property type="protein sequence ID" value="PRW60952.1"/>
    <property type="molecule type" value="Genomic_DNA"/>
</dbReference>
<accession>A0A2P6U3R1</accession>
<dbReference type="AlphaFoldDB" id="A0A2P6U3R1"/>